<keyword evidence="3" id="KW-0716">Sensory transduction</keyword>
<dbReference type="SUPFAM" id="SSF47823">
    <property type="entry name" value="lambda integrase-like, N-terminal domain"/>
    <property type="match status" value="1"/>
</dbReference>
<feature type="transmembrane region" description="Helical" evidence="14">
    <location>
        <begin position="57"/>
        <end position="77"/>
    </location>
</feature>
<keyword evidence="4 14" id="KW-0812">Transmembrane</keyword>
<dbReference type="CTD" id="100149422"/>
<evidence type="ECO:0000256" key="14">
    <source>
        <dbReference type="SAM" id="Phobius"/>
    </source>
</evidence>
<dbReference type="GO" id="GO:0005549">
    <property type="term" value="F:odorant binding"/>
    <property type="evidence" value="ECO:0007669"/>
    <property type="project" value="TreeGrafter"/>
</dbReference>
<evidence type="ECO:0000256" key="1">
    <source>
        <dbReference type="ARBA" id="ARBA00004651"/>
    </source>
</evidence>
<dbReference type="GO" id="GO:0003677">
    <property type="term" value="F:DNA binding"/>
    <property type="evidence" value="ECO:0007669"/>
    <property type="project" value="UniProtKB-KW"/>
</dbReference>
<dbReference type="PRINTS" id="PR00245">
    <property type="entry name" value="OLFACTORYR"/>
</dbReference>
<dbReference type="Gene3D" id="1.20.1070.10">
    <property type="entry name" value="Rhodopsin 7-helix transmembrane proteins"/>
    <property type="match status" value="1"/>
</dbReference>
<feature type="transmembrane region" description="Helical" evidence="14">
    <location>
        <begin position="198"/>
        <end position="220"/>
    </location>
</feature>
<feature type="domain" description="G-protein coupled receptors family 1 profile" evidence="15">
    <location>
        <begin position="40"/>
        <end position="288"/>
    </location>
</feature>
<evidence type="ECO:0000256" key="10">
    <source>
        <dbReference type="ARBA" id="ARBA00023157"/>
    </source>
</evidence>
<evidence type="ECO:0000256" key="8">
    <source>
        <dbReference type="ARBA" id="ARBA00023125"/>
    </source>
</evidence>
<dbReference type="OrthoDB" id="6151005at2759"/>
<dbReference type="InterPro" id="IPR010998">
    <property type="entry name" value="Integrase_recombinase_N"/>
</dbReference>
<accession>A0A6P6LZ98</accession>
<dbReference type="PROSITE" id="PS50262">
    <property type="entry name" value="G_PROTEIN_RECEP_F1_2"/>
    <property type="match status" value="1"/>
</dbReference>
<name>A0A6P6LZ98_CARAU</name>
<dbReference type="InterPro" id="IPR000725">
    <property type="entry name" value="Olfact_rcpt"/>
</dbReference>
<evidence type="ECO:0000313" key="17">
    <source>
        <dbReference type="RefSeq" id="XP_026089794.1"/>
    </source>
</evidence>
<protein>
    <submittedName>
        <fullName evidence="17">Odorant receptor 123-1</fullName>
    </submittedName>
</protein>
<evidence type="ECO:0000256" key="5">
    <source>
        <dbReference type="ARBA" id="ARBA00022725"/>
    </source>
</evidence>
<evidence type="ECO:0000256" key="6">
    <source>
        <dbReference type="ARBA" id="ARBA00022989"/>
    </source>
</evidence>
<feature type="transmembrane region" description="Helical" evidence="14">
    <location>
        <begin position="272"/>
        <end position="295"/>
    </location>
</feature>
<keyword evidence="8" id="KW-0238">DNA-binding</keyword>
<dbReference type="GO" id="GO:0004984">
    <property type="term" value="F:olfactory receptor activity"/>
    <property type="evidence" value="ECO:0007669"/>
    <property type="project" value="InterPro"/>
</dbReference>
<dbReference type="GO" id="GO:0004930">
    <property type="term" value="F:G protein-coupled receptor activity"/>
    <property type="evidence" value="ECO:0007669"/>
    <property type="project" value="UniProtKB-KW"/>
</dbReference>
<dbReference type="InterPro" id="IPR017452">
    <property type="entry name" value="GPCR_Rhodpsn_7TM"/>
</dbReference>
<dbReference type="InterPro" id="IPR000276">
    <property type="entry name" value="GPCR_Rhodpsn"/>
</dbReference>
<keyword evidence="13" id="KW-0807">Transducer</keyword>
<dbReference type="GO" id="GO:0005886">
    <property type="term" value="C:plasma membrane"/>
    <property type="evidence" value="ECO:0007669"/>
    <property type="project" value="UniProtKB-SubCell"/>
</dbReference>
<dbReference type="Pfam" id="PF13853">
    <property type="entry name" value="7tm_4"/>
    <property type="match status" value="1"/>
</dbReference>
<dbReference type="RefSeq" id="XP_026089794.1">
    <property type="nucleotide sequence ID" value="XM_026234009.1"/>
</dbReference>
<dbReference type="PANTHER" id="PTHR26451">
    <property type="entry name" value="G_PROTEIN_RECEP_F1_2 DOMAIN-CONTAINING PROTEIN"/>
    <property type="match status" value="1"/>
</dbReference>
<feature type="transmembrane region" description="Helical" evidence="14">
    <location>
        <begin position="97"/>
        <end position="119"/>
    </location>
</feature>
<dbReference type="InterPro" id="IPR052921">
    <property type="entry name" value="GPCR1_Superfamily_Member"/>
</dbReference>
<evidence type="ECO:0000313" key="16">
    <source>
        <dbReference type="Proteomes" id="UP000515129"/>
    </source>
</evidence>
<dbReference type="KEGG" id="caua:113063674"/>
<evidence type="ECO:0000256" key="11">
    <source>
        <dbReference type="ARBA" id="ARBA00023170"/>
    </source>
</evidence>
<feature type="transmembrane region" description="Helical" evidence="14">
    <location>
        <begin position="31"/>
        <end position="50"/>
    </location>
</feature>
<dbReference type="SUPFAM" id="SSF81321">
    <property type="entry name" value="Family A G protein-coupled receptor-like"/>
    <property type="match status" value="1"/>
</dbReference>
<keyword evidence="16" id="KW-1185">Reference proteome</keyword>
<sequence>MDNISSFSSFSLVALNGTSRSNRMTAFSFALPGYLVTIFVNSALICIIVLEKVLHKPMYIFLCNLSINGLYGATGFYPPLLYYLLNESNVISLKECAIQSFAIFTYAIGEFTNLCIMAFDRYLAICRPLYYHTVMTTITIWRLLTFIWMFPCCTAILIILMTLRFPICMNQINKLYCENWVLERLACRVDTIQFVVNGIFTCAINALVWFVFLSYVKILIACKHSAQSHKKFVTTCLPHLIAFLNYVVWSLFNTLYELFGTGSLPQSFKNFLSVSFLIIPPLVNPIIYGIILTPIRTKAKKIFQRYQLRNTRLSPEVICVVHNADPVNCRIASALDFMQEKLSTGTCPATLKVYVAAISACHTLIDRMPLGRHPLPSRFLRGARRRRPAVLSWAVHLVILEAFRPPPFTTSEQEKSYRLCPVRALQAYVHCTSQWRKSEQLFVCYGGGNRGAVATRQTMSHWVREAIDLAYEAPHLHNLRNIFKQGGVGILVPNVLSSAASTEAFEKECSRYLVP</sequence>
<dbReference type="Gene3D" id="1.10.150.130">
    <property type="match status" value="1"/>
</dbReference>
<evidence type="ECO:0000256" key="12">
    <source>
        <dbReference type="ARBA" id="ARBA00023180"/>
    </source>
</evidence>
<organism evidence="16 17">
    <name type="scientific">Carassius auratus</name>
    <name type="common">Goldfish</name>
    <dbReference type="NCBI Taxonomy" id="7957"/>
    <lineage>
        <taxon>Eukaryota</taxon>
        <taxon>Metazoa</taxon>
        <taxon>Chordata</taxon>
        <taxon>Craniata</taxon>
        <taxon>Vertebrata</taxon>
        <taxon>Euteleostomi</taxon>
        <taxon>Actinopterygii</taxon>
        <taxon>Neopterygii</taxon>
        <taxon>Teleostei</taxon>
        <taxon>Ostariophysi</taxon>
        <taxon>Cypriniformes</taxon>
        <taxon>Cyprinidae</taxon>
        <taxon>Cyprininae</taxon>
        <taxon>Carassius</taxon>
    </lineage>
</organism>
<keyword evidence="11 17" id="KW-0675">Receptor</keyword>
<dbReference type="Proteomes" id="UP000515129">
    <property type="component" value="Chromosome 46"/>
</dbReference>
<keyword evidence="2" id="KW-1003">Cell membrane</keyword>
<evidence type="ECO:0000256" key="13">
    <source>
        <dbReference type="ARBA" id="ARBA00023224"/>
    </source>
</evidence>
<gene>
    <name evidence="17" type="primary">or61a1</name>
</gene>
<keyword evidence="5" id="KW-0552">Olfaction</keyword>
<evidence type="ECO:0000256" key="2">
    <source>
        <dbReference type="ARBA" id="ARBA00022475"/>
    </source>
</evidence>
<evidence type="ECO:0000259" key="15">
    <source>
        <dbReference type="PROSITE" id="PS50262"/>
    </source>
</evidence>
<evidence type="ECO:0000256" key="7">
    <source>
        <dbReference type="ARBA" id="ARBA00023040"/>
    </source>
</evidence>
<dbReference type="PROSITE" id="PS00237">
    <property type="entry name" value="G_PROTEIN_RECEP_F1_1"/>
    <property type="match status" value="1"/>
</dbReference>
<feature type="transmembrane region" description="Helical" evidence="14">
    <location>
        <begin position="140"/>
        <end position="163"/>
    </location>
</feature>
<keyword evidence="12" id="KW-0325">Glycoprotein</keyword>
<dbReference type="AlphaFoldDB" id="A0A6P6LZ98"/>
<dbReference type="FunFam" id="1.20.1070.10:FF:000024">
    <property type="entry name" value="Olfactory receptor"/>
    <property type="match status" value="1"/>
</dbReference>
<evidence type="ECO:0000256" key="4">
    <source>
        <dbReference type="ARBA" id="ARBA00022692"/>
    </source>
</evidence>
<evidence type="ECO:0000256" key="9">
    <source>
        <dbReference type="ARBA" id="ARBA00023136"/>
    </source>
</evidence>
<feature type="transmembrane region" description="Helical" evidence="14">
    <location>
        <begin position="232"/>
        <end position="252"/>
    </location>
</feature>
<dbReference type="PANTHER" id="PTHR26451:SF860">
    <property type="entry name" value="ODORANT RECEPTOR-RELATED"/>
    <property type="match status" value="1"/>
</dbReference>
<comment type="subcellular location">
    <subcellularLocation>
        <location evidence="1">Cell membrane</location>
        <topology evidence="1">Multi-pass membrane protein</topology>
    </subcellularLocation>
</comment>
<keyword evidence="6 14" id="KW-1133">Transmembrane helix</keyword>
<keyword evidence="9 14" id="KW-0472">Membrane</keyword>
<proteinExistence type="predicted"/>
<reference evidence="17" key="1">
    <citation type="submission" date="2025-08" db="UniProtKB">
        <authorList>
            <consortium name="RefSeq"/>
        </authorList>
    </citation>
    <scope>IDENTIFICATION</scope>
    <source>
        <strain evidence="17">Wakin</strain>
        <tissue evidence="17">Muscle</tissue>
    </source>
</reference>
<keyword evidence="10" id="KW-1015">Disulfide bond</keyword>
<keyword evidence="7" id="KW-0297">G-protein coupled receptor</keyword>
<evidence type="ECO:0000256" key="3">
    <source>
        <dbReference type="ARBA" id="ARBA00022606"/>
    </source>
</evidence>